<dbReference type="EMBL" id="BNDS01000016">
    <property type="protein sequence ID" value="GHH99870.1"/>
    <property type="molecule type" value="Genomic_DNA"/>
</dbReference>
<dbReference type="SUPFAM" id="SSF143985">
    <property type="entry name" value="L,D-transpeptidase pre-catalytic domain-like"/>
    <property type="match status" value="1"/>
</dbReference>
<dbReference type="RefSeq" id="WP_191274842.1">
    <property type="nucleotide sequence ID" value="NZ_BNDS01000016.1"/>
</dbReference>
<dbReference type="SUPFAM" id="SSF141523">
    <property type="entry name" value="L,D-transpeptidase catalytic domain-like"/>
    <property type="match status" value="1"/>
</dbReference>
<evidence type="ECO:0000256" key="7">
    <source>
        <dbReference type="SAM" id="Phobius"/>
    </source>
</evidence>
<keyword evidence="3 6" id="KW-0133">Cell shape</keyword>
<dbReference type="InterPro" id="IPR022029">
    <property type="entry name" value="YoaR-like_PG-bd"/>
</dbReference>
<sequence>MSNTANALVEEVDITRRGDSKKRSKNRKFITVGVIIIALIIGGISYFQATRFNSQITINDTNVGGLTADQAIKKLKTAELANRVYVGKQLILDEEDTQMGFTDKDLPEVKKLLKSQWTFFPSFKAKNFWLIPEEADQYRSHTMKKLVEKKLLSLNKSLKAPVDAKAKLEEGKIVITKSENGEQYDVASLMKDYQKQEYKSDIHLKALFLKPIKEDSSIVKNEEKKLQELLQQTIVYKVQNKEYSLKAHELIQDASVSKNMEVSIDPSGIKDKIAEINDAQSTLDKNFTFKTHSGRVISVKGQGYGWAIDVDKEATLLQSAFEEGTKSVSASNIYGHGWSNEGIGYDNISNNGIGSTYAEVSIAEQRIWIYKNGKLAVTTNVVTGKHITGEDTSKGVWYILYKRQQYTLKGTAVGKGDYAVKVNYWAPFTNSGQGFHDASWRSNWGSNAYLTAGSGGCVNTPSNIMSVVYNTLSTYDPVVIY</sequence>
<dbReference type="Pfam" id="PF03734">
    <property type="entry name" value="YkuD"/>
    <property type="match status" value="1"/>
</dbReference>
<feature type="domain" description="L,D-TPase catalytic" evidence="8">
    <location>
        <begin position="356"/>
        <end position="481"/>
    </location>
</feature>
<proteinExistence type="predicted"/>
<feature type="active site" description="Proton donor/acceptor" evidence="6">
    <location>
        <position position="436"/>
    </location>
</feature>
<keyword evidence="7" id="KW-0472">Membrane</keyword>
<evidence type="ECO:0000256" key="5">
    <source>
        <dbReference type="ARBA" id="ARBA00023316"/>
    </source>
</evidence>
<accession>A0ABQ3N7P0</accession>
<feature type="active site" description="Nucleophile" evidence="6">
    <location>
        <position position="457"/>
    </location>
</feature>
<evidence type="ECO:0000313" key="10">
    <source>
        <dbReference type="Proteomes" id="UP000637074"/>
    </source>
</evidence>
<keyword evidence="7" id="KW-1133">Transmembrane helix</keyword>
<name>A0ABQ3N7P0_9BACI</name>
<dbReference type="PROSITE" id="PS52029">
    <property type="entry name" value="LD_TPASE"/>
    <property type="match status" value="1"/>
</dbReference>
<dbReference type="InterPro" id="IPR050979">
    <property type="entry name" value="LD-transpeptidase"/>
</dbReference>
<organism evidence="9 10">
    <name type="scientific">Neobacillus kokaensis</name>
    <dbReference type="NCBI Taxonomy" id="2759023"/>
    <lineage>
        <taxon>Bacteria</taxon>
        <taxon>Bacillati</taxon>
        <taxon>Bacillota</taxon>
        <taxon>Bacilli</taxon>
        <taxon>Bacillales</taxon>
        <taxon>Bacillaceae</taxon>
        <taxon>Neobacillus</taxon>
    </lineage>
</organism>
<dbReference type="CDD" id="cd16913">
    <property type="entry name" value="YkuD_like"/>
    <property type="match status" value="1"/>
</dbReference>
<comment type="caution">
    <text evidence="9">The sequence shown here is derived from an EMBL/GenBank/DDBJ whole genome shotgun (WGS) entry which is preliminary data.</text>
</comment>
<reference evidence="9 10" key="1">
    <citation type="journal article" date="2022" name="Int. J. Syst. Evol. Microbiol.">
        <title>Neobacillus kokaensis sp. nov., isolated from soil.</title>
        <authorList>
            <person name="Yuki K."/>
            <person name="Matsubara H."/>
            <person name="Yamaguchi S."/>
        </authorList>
    </citation>
    <scope>NUCLEOTIDE SEQUENCE [LARGE SCALE GENOMIC DNA]</scope>
    <source>
        <strain evidence="9 10">LOB 377</strain>
    </source>
</reference>
<dbReference type="Gene3D" id="3.10.20.800">
    <property type="match status" value="1"/>
</dbReference>
<dbReference type="Pfam" id="PF12229">
    <property type="entry name" value="PG_binding_4"/>
    <property type="match status" value="1"/>
</dbReference>
<evidence type="ECO:0000256" key="1">
    <source>
        <dbReference type="ARBA" id="ARBA00004752"/>
    </source>
</evidence>
<dbReference type="InterPro" id="IPR005490">
    <property type="entry name" value="LD_TPept_cat_dom"/>
</dbReference>
<keyword evidence="7" id="KW-0812">Transmembrane</keyword>
<keyword evidence="5 6" id="KW-0961">Cell wall biogenesis/degradation</keyword>
<keyword evidence="4 6" id="KW-0573">Peptidoglycan synthesis</keyword>
<evidence type="ECO:0000259" key="8">
    <source>
        <dbReference type="PROSITE" id="PS52029"/>
    </source>
</evidence>
<dbReference type="Proteomes" id="UP000637074">
    <property type="component" value="Unassembled WGS sequence"/>
</dbReference>
<evidence type="ECO:0000256" key="3">
    <source>
        <dbReference type="ARBA" id="ARBA00022960"/>
    </source>
</evidence>
<evidence type="ECO:0000313" key="9">
    <source>
        <dbReference type="EMBL" id="GHH99870.1"/>
    </source>
</evidence>
<dbReference type="PANTHER" id="PTHR30582">
    <property type="entry name" value="L,D-TRANSPEPTIDASE"/>
    <property type="match status" value="1"/>
</dbReference>
<dbReference type="PANTHER" id="PTHR30582:SF33">
    <property type="entry name" value="EXPORTED PROTEIN"/>
    <property type="match status" value="1"/>
</dbReference>
<feature type="transmembrane region" description="Helical" evidence="7">
    <location>
        <begin position="29"/>
        <end position="47"/>
    </location>
</feature>
<dbReference type="InterPro" id="IPR038063">
    <property type="entry name" value="Transpep_catalytic_dom"/>
</dbReference>
<evidence type="ECO:0000256" key="6">
    <source>
        <dbReference type="PROSITE-ProRule" id="PRU01373"/>
    </source>
</evidence>
<protein>
    <recommendedName>
        <fullName evidence="8">L,D-TPase catalytic domain-containing protein</fullName>
    </recommendedName>
</protein>
<dbReference type="InterPro" id="IPR038054">
    <property type="entry name" value="LD_TPept-like_central_sf"/>
</dbReference>
<gene>
    <name evidence="9" type="ORF">AM1BK_34130</name>
</gene>
<keyword evidence="2" id="KW-0808">Transferase</keyword>
<dbReference type="Gene3D" id="2.40.440.10">
    <property type="entry name" value="L,D-transpeptidase catalytic domain-like"/>
    <property type="match status" value="1"/>
</dbReference>
<comment type="pathway">
    <text evidence="1 6">Cell wall biogenesis; peptidoglycan biosynthesis.</text>
</comment>
<evidence type="ECO:0000256" key="4">
    <source>
        <dbReference type="ARBA" id="ARBA00022984"/>
    </source>
</evidence>
<evidence type="ECO:0000256" key="2">
    <source>
        <dbReference type="ARBA" id="ARBA00022679"/>
    </source>
</evidence>
<keyword evidence="10" id="KW-1185">Reference proteome</keyword>